<keyword evidence="3" id="KW-0808">Transferase</keyword>
<evidence type="ECO:0000256" key="9">
    <source>
        <dbReference type="ARBA" id="ARBA00061376"/>
    </source>
</evidence>
<keyword evidence="2" id="KW-0028">Amino-acid biosynthesis</keyword>
<protein>
    <recommendedName>
        <fullName evidence="10">cystathionine gamma-synthase</fullName>
        <ecNumber evidence="10">2.5.1.48</ecNumber>
    </recommendedName>
    <alternativeName>
        <fullName evidence="11">O-succinylhomoserine (thiol)-lyase</fullName>
    </alternativeName>
</protein>
<dbReference type="AlphaFoldDB" id="A0A1E3PHK2"/>
<comment type="function">
    <text evidence="7">Catalyzes the formation of L-cystathionine from O-succinyl-L-homoserine (OSHS) and L-cysteine, via a gamma-replacement reaction. In the absence of thiol, catalyzes gamma-elimination to form 2-oxobutanoate, succinate and ammonia.</text>
</comment>
<reference evidence="14 15" key="1">
    <citation type="journal article" date="2016" name="Proc. Natl. Acad. Sci. U.S.A.">
        <title>Comparative genomics of biotechnologically important yeasts.</title>
        <authorList>
            <person name="Riley R."/>
            <person name="Haridas S."/>
            <person name="Wolfe K.H."/>
            <person name="Lopes M.R."/>
            <person name="Hittinger C.T."/>
            <person name="Goeker M."/>
            <person name="Salamov A.A."/>
            <person name="Wisecaver J.H."/>
            <person name="Long T.M."/>
            <person name="Calvey C.H."/>
            <person name="Aerts A.L."/>
            <person name="Barry K.W."/>
            <person name="Choi C."/>
            <person name="Clum A."/>
            <person name="Coughlan A.Y."/>
            <person name="Deshpande S."/>
            <person name="Douglass A.P."/>
            <person name="Hanson S.J."/>
            <person name="Klenk H.-P."/>
            <person name="LaButti K.M."/>
            <person name="Lapidus A."/>
            <person name="Lindquist E.A."/>
            <person name="Lipzen A.M."/>
            <person name="Meier-Kolthoff J.P."/>
            <person name="Ohm R.A."/>
            <person name="Otillar R.P."/>
            <person name="Pangilinan J.L."/>
            <person name="Peng Y."/>
            <person name="Rokas A."/>
            <person name="Rosa C.A."/>
            <person name="Scheuner C."/>
            <person name="Sibirny A.A."/>
            <person name="Slot J.C."/>
            <person name="Stielow J.B."/>
            <person name="Sun H."/>
            <person name="Kurtzman C.P."/>
            <person name="Blackwell M."/>
            <person name="Grigoriev I.V."/>
            <person name="Jeffries T.W."/>
        </authorList>
    </citation>
    <scope>NUCLEOTIDE SEQUENCE [LARGE SCALE GENOMIC DNA]</scope>
    <source>
        <strain evidence="14 15">DSM 6958</strain>
    </source>
</reference>
<evidence type="ECO:0000256" key="3">
    <source>
        <dbReference type="ARBA" id="ARBA00022679"/>
    </source>
</evidence>
<dbReference type="InterPro" id="IPR015421">
    <property type="entry name" value="PyrdxlP-dep_Trfase_major"/>
</dbReference>
<keyword evidence="15" id="KW-1185">Reference proteome</keyword>
<evidence type="ECO:0000313" key="14">
    <source>
        <dbReference type="EMBL" id="ODQ64337.1"/>
    </source>
</evidence>
<dbReference type="SUPFAM" id="SSF53383">
    <property type="entry name" value="PLP-dependent transferases"/>
    <property type="match status" value="1"/>
</dbReference>
<dbReference type="GO" id="GO:0030170">
    <property type="term" value="F:pyridoxal phosphate binding"/>
    <property type="evidence" value="ECO:0007669"/>
    <property type="project" value="InterPro"/>
</dbReference>
<evidence type="ECO:0000256" key="1">
    <source>
        <dbReference type="ARBA" id="ARBA00001933"/>
    </source>
</evidence>
<comment type="cofactor">
    <cofactor evidence="1 12">
        <name>pyridoxal 5'-phosphate</name>
        <dbReference type="ChEBI" id="CHEBI:597326"/>
    </cofactor>
</comment>
<feature type="region of interest" description="Disordered" evidence="13">
    <location>
        <begin position="189"/>
        <end position="217"/>
    </location>
</feature>
<dbReference type="FunFam" id="3.90.1150.10:FF:000063">
    <property type="entry name" value="Probable cystathionine gamma-synthase"/>
    <property type="match status" value="1"/>
</dbReference>
<keyword evidence="5" id="KW-0486">Methionine biosynthesis</keyword>
<comment type="pathway">
    <text evidence="8">Amino-acid biosynthesis; L-methionine biosynthesis via de novo pathway; L-cystathionine from O-succinyl-L-homoserine: step 1/1.</text>
</comment>
<comment type="similarity">
    <text evidence="9">Belongs to the trans-sulfuration enzymes family. MET7 subfamily.</text>
</comment>
<sequence>MSASLSKPPTEIGCPIPAHTPHAVSVTLPTWAANVGYEEGEDWVVSKMTSGYPRFFVHFKIKELCQWAEDIYGREGEKCFIYPAYSVARRCRDFIKQYSASTSAVRILQLATPLPATETSVNSNDTDTDNNPIQAEISIVFFPAADFSLAKQYWQHSGEGISSRFGEYCLGQFVQSQVGVSPHRALSYSQHHERNNNSGNKKAPTEETAVVDDSGRSQEHSAYLEERFGRNLNLSFVAEAKAALRRRISGNINECQKTGYSQSAALSEDDVYLYPCGMAAIFSAHRMLLGCRPNEKSVCFGFPYVDSLNILRKFGPGVHFFGMGDTSDLDAIEKLLSGGERILCLFCEFPGNPLLKSPDLVRIRKLADEYDFAVIVDETIGNFINTHVLPYADVVVSSLTKVFSGDSNVMGGSLVLNPHSRYYFIFKETLTHQYEDTFWAEDAIYLERNSRDFCHRNSRINVNTEAAVNIFLNNPNVKDVFYPKINDTRALYDQCRTPNGGYGGLLSIVFHKPENAVKFFDAVETAKGPSLGTNFTLTSPYAILAHYGELDWAEQYGVDRNLVRIAVGIEKESELMKVFEDALALLEQ</sequence>
<name>A0A1E3PHK2_9ASCO</name>
<evidence type="ECO:0000256" key="13">
    <source>
        <dbReference type="SAM" id="MobiDB-lite"/>
    </source>
</evidence>
<proteinExistence type="inferred from homology"/>
<dbReference type="FunFam" id="3.40.640.10:FF:000111">
    <property type="entry name" value="Cystathionine gamma-synthase"/>
    <property type="match status" value="1"/>
</dbReference>
<comment type="catalytic activity">
    <reaction evidence="6">
        <text>O-succinyl-L-homoserine + L-cysteine = L,L-cystathionine + succinate + H(+)</text>
        <dbReference type="Rhea" id="RHEA:20397"/>
        <dbReference type="ChEBI" id="CHEBI:15378"/>
        <dbReference type="ChEBI" id="CHEBI:30031"/>
        <dbReference type="ChEBI" id="CHEBI:35235"/>
        <dbReference type="ChEBI" id="CHEBI:57661"/>
        <dbReference type="ChEBI" id="CHEBI:58161"/>
        <dbReference type="EC" id="2.5.1.48"/>
    </reaction>
</comment>
<evidence type="ECO:0000256" key="6">
    <source>
        <dbReference type="ARBA" id="ARBA00051441"/>
    </source>
</evidence>
<dbReference type="Pfam" id="PF01053">
    <property type="entry name" value="Cys_Met_Meta_PP"/>
    <property type="match status" value="1"/>
</dbReference>
<dbReference type="InterPro" id="IPR015422">
    <property type="entry name" value="PyrdxlP-dep_Trfase_small"/>
</dbReference>
<accession>A0A1E3PHK2</accession>
<dbReference type="Gene3D" id="3.40.640.10">
    <property type="entry name" value="Type I PLP-dependent aspartate aminotransferase-like (Major domain)"/>
    <property type="match status" value="1"/>
</dbReference>
<dbReference type="InterPro" id="IPR051750">
    <property type="entry name" value="Trans-sulfuration_enzymes"/>
</dbReference>
<evidence type="ECO:0000256" key="5">
    <source>
        <dbReference type="ARBA" id="ARBA00023167"/>
    </source>
</evidence>
<gene>
    <name evidence="14" type="ORF">NADFUDRAFT_52667</name>
</gene>
<evidence type="ECO:0000256" key="4">
    <source>
        <dbReference type="ARBA" id="ARBA00022898"/>
    </source>
</evidence>
<dbReference type="EC" id="2.5.1.48" evidence="10"/>
<dbReference type="GO" id="GO:0003962">
    <property type="term" value="F:cystathionine gamma-synthase activity"/>
    <property type="evidence" value="ECO:0007669"/>
    <property type="project" value="UniProtKB-EC"/>
</dbReference>
<keyword evidence="4 12" id="KW-0663">Pyridoxal phosphate</keyword>
<evidence type="ECO:0000256" key="10">
    <source>
        <dbReference type="ARBA" id="ARBA00066530"/>
    </source>
</evidence>
<evidence type="ECO:0000256" key="11">
    <source>
        <dbReference type="ARBA" id="ARBA00083849"/>
    </source>
</evidence>
<dbReference type="InterPro" id="IPR015424">
    <property type="entry name" value="PyrdxlP-dep_Trfase"/>
</dbReference>
<evidence type="ECO:0000256" key="8">
    <source>
        <dbReference type="ARBA" id="ARBA00060510"/>
    </source>
</evidence>
<organism evidence="14 15">
    <name type="scientific">Nadsonia fulvescens var. elongata DSM 6958</name>
    <dbReference type="NCBI Taxonomy" id="857566"/>
    <lineage>
        <taxon>Eukaryota</taxon>
        <taxon>Fungi</taxon>
        <taxon>Dikarya</taxon>
        <taxon>Ascomycota</taxon>
        <taxon>Saccharomycotina</taxon>
        <taxon>Dipodascomycetes</taxon>
        <taxon>Dipodascales</taxon>
        <taxon>Dipodascales incertae sedis</taxon>
        <taxon>Nadsonia</taxon>
    </lineage>
</organism>
<dbReference type="PANTHER" id="PTHR42699:SF1">
    <property type="entry name" value="CYSTATHIONINE GAMMA-SYNTHASE-RELATED"/>
    <property type="match status" value="1"/>
</dbReference>
<dbReference type="GO" id="GO:0019346">
    <property type="term" value="P:transsulfuration"/>
    <property type="evidence" value="ECO:0007669"/>
    <property type="project" value="InterPro"/>
</dbReference>
<evidence type="ECO:0000256" key="2">
    <source>
        <dbReference type="ARBA" id="ARBA00022605"/>
    </source>
</evidence>
<dbReference type="InterPro" id="IPR000277">
    <property type="entry name" value="Cys/Met-Metab_PyrdxlP-dep_enz"/>
</dbReference>
<evidence type="ECO:0000256" key="12">
    <source>
        <dbReference type="RuleBase" id="RU362118"/>
    </source>
</evidence>
<evidence type="ECO:0000313" key="15">
    <source>
        <dbReference type="Proteomes" id="UP000095009"/>
    </source>
</evidence>
<dbReference type="Proteomes" id="UP000095009">
    <property type="component" value="Unassembled WGS sequence"/>
</dbReference>
<dbReference type="Gene3D" id="3.90.1150.10">
    <property type="entry name" value="Aspartate Aminotransferase, domain 1"/>
    <property type="match status" value="1"/>
</dbReference>
<dbReference type="PANTHER" id="PTHR42699">
    <property type="match status" value="1"/>
</dbReference>
<dbReference type="OrthoDB" id="10047078at2759"/>
<dbReference type="EMBL" id="KV454412">
    <property type="protein sequence ID" value="ODQ64337.1"/>
    <property type="molecule type" value="Genomic_DNA"/>
</dbReference>
<evidence type="ECO:0000256" key="7">
    <source>
        <dbReference type="ARBA" id="ARBA00058439"/>
    </source>
</evidence>
<dbReference type="STRING" id="857566.A0A1E3PHK2"/>
<dbReference type="GO" id="GO:0009086">
    <property type="term" value="P:methionine biosynthetic process"/>
    <property type="evidence" value="ECO:0007669"/>
    <property type="project" value="UniProtKB-KW"/>
</dbReference>